<feature type="transmembrane region" description="Helical" evidence="1">
    <location>
        <begin position="211"/>
        <end position="235"/>
    </location>
</feature>
<feature type="transmembrane region" description="Helical" evidence="1">
    <location>
        <begin position="136"/>
        <end position="164"/>
    </location>
</feature>
<keyword evidence="1" id="KW-1133">Transmembrane helix</keyword>
<name>A0A6S6TL67_9BACT</name>
<feature type="transmembrane region" description="Helical" evidence="1">
    <location>
        <begin position="176"/>
        <end position="204"/>
    </location>
</feature>
<gene>
    <name evidence="2" type="ORF">HELGO_WM46700</name>
</gene>
<reference evidence="2" key="1">
    <citation type="submission" date="2020-01" db="EMBL/GenBank/DDBJ databases">
        <authorList>
            <person name="Meier V. D."/>
            <person name="Meier V D."/>
        </authorList>
    </citation>
    <scope>NUCLEOTIDE SEQUENCE</scope>
    <source>
        <strain evidence="2">HLG_WM_MAG_03</strain>
    </source>
</reference>
<keyword evidence="1" id="KW-0812">Transmembrane</keyword>
<dbReference type="AlphaFoldDB" id="A0A6S6TL67"/>
<dbReference type="EMBL" id="CACVAR010000256">
    <property type="protein sequence ID" value="CAA6815745.1"/>
    <property type="molecule type" value="Genomic_DNA"/>
</dbReference>
<evidence type="ECO:0000256" key="1">
    <source>
        <dbReference type="SAM" id="Phobius"/>
    </source>
</evidence>
<feature type="transmembrane region" description="Helical" evidence="1">
    <location>
        <begin position="241"/>
        <end position="262"/>
    </location>
</feature>
<organism evidence="2">
    <name type="scientific">uncultured Sulfurovum sp</name>
    <dbReference type="NCBI Taxonomy" id="269237"/>
    <lineage>
        <taxon>Bacteria</taxon>
        <taxon>Pseudomonadati</taxon>
        <taxon>Campylobacterota</taxon>
        <taxon>Epsilonproteobacteria</taxon>
        <taxon>Campylobacterales</taxon>
        <taxon>Sulfurovaceae</taxon>
        <taxon>Sulfurovum</taxon>
        <taxon>environmental samples</taxon>
    </lineage>
</organism>
<keyword evidence="1" id="KW-0472">Membrane</keyword>
<proteinExistence type="predicted"/>
<feature type="transmembrane region" description="Helical" evidence="1">
    <location>
        <begin position="283"/>
        <end position="309"/>
    </location>
</feature>
<feature type="transmembrane region" description="Helical" evidence="1">
    <location>
        <begin position="417"/>
        <end position="437"/>
    </location>
</feature>
<feature type="transmembrane region" description="Helical" evidence="1">
    <location>
        <begin position="343"/>
        <end position="374"/>
    </location>
</feature>
<sequence length="444" mass="50519">MTDFINLLVNNKLIALLITLFGTFYWLINRIRTELNEKKKEFMKDILVSEKSLLSVSNELQSKLNHSPNLYKEILTSVLTFLEKHLEPLKLFSSKAFDKHLTFSIIYSFLFFYLVWLFGGTGAIGKHELMPNENRLLITLFFIFEILVLYFLLTQITQIIIFLSKKLPFFSHLSNTWQVLIVVGVVVGLVVVVVGVIGGGLVVLGVVGGGLGVLGGGGLGGVVIGGVGVVGVLLNSINSTTILYLLFFLILPFINTIFDYLSMIVSRYFAQKILYEHTKKLHIFLDILADLIVAAILLVTLAFTLYYVVDATNVYLIKDPQLFIPIEHYKELLLSRNLFHPDVLWITLMFFSTLIPTLIHLFLFVYSLMAFILVKPHLHQIVSELKKLDLDNHHKKELIAYDLADYRLTGWLRWHNVMASFLAITFVVILGILLSQIDFTNFLK</sequence>
<accession>A0A6S6TL67</accession>
<protein>
    <submittedName>
        <fullName evidence="2">Uncharacterized protein</fullName>
    </submittedName>
</protein>
<feature type="transmembrane region" description="Helical" evidence="1">
    <location>
        <begin position="7"/>
        <end position="28"/>
    </location>
</feature>
<evidence type="ECO:0000313" key="2">
    <source>
        <dbReference type="EMBL" id="CAA6815745.1"/>
    </source>
</evidence>
<feature type="transmembrane region" description="Helical" evidence="1">
    <location>
        <begin position="101"/>
        <end position="124"/>
    </location>
</feature>